<dbReference type="HAMAP" id="MF_00849">
    <property type="entry name" value="BipA"/>
    <property type="match status" value="1"/>
</dbReference>
<evidence type="ECO:0000313" key="4">
    <source>
        <dbReference type="EMBL" id="RCK81324.1"/>
    </source>
</evidence>
<dbReference type="InterPro" id="IPR004161">
    <property type="entry name" value="EFTu-like_2"/>
</dbReference>
<dbReference type="InterPro" id="IPR006298">
    <property type="entry name" value="BipA"/>
</dbReference>
<dbReference type="Pfam" id="PF03144">
    <property type="entry name" value="GTP_EFTU_D2"/>
    <property type="match status" value="1"/>
</dbReference>
<dbReference type="InterPro" id="IPR000640">
    <property type="entry name" value="EFG_V-like"/>
</dbReference>
<dbReference type="PROSITE" id="PS00301">
    <property type="entry name" value="G_TR_1"/>
    <property type="match status" value="1"/>
</dbReference>
<accession>A0A367ZT54</accession>
<comment type="function">
    <text evidence="2">A 50S ribosomal subunit assembly protein with GTPase activity, required for 50S subunit assembly at low temperatures, may also play a role in translation. Binds GTP and analogs. Binds the 70S ribosome between the 30S and 50S subunits, in a similar position as ribosome-bound EF-G; it contacts a number of ribosomal proteins, both rRNAs and the A-site tRNA.</text>
</comment>
<keyword evidence="2" id="KW-0547">Nucleotide-binding</keyword>
<dbReference type="GO" id="GO:0000049">
    <property type="term" value="F:tRNA binding"/>
    <property type="evidence" value="ECO:0007669"/>
    <property type="project" value="UniProtKB-KW"/>
</dbReference>
<comment type="caution">
    <text evidence="4">The sequence shown here is derived from an EMBL/GenBank/DDBJ whole genome shotgun (WGS) entry which is preliminary data.</text>
</comment>
<keyword evidence="2" id="KW-0820">tRNA-binding</keyword>
<dbReference type="InterPro" id="IPR009000">
    <property type="entry name" value="Transl_B-barrel_sf"/>
</dbReference>
<dbReference type="EC" id="3.6.5.-" evidence="2"/>
<dbReference type="InterPro" id="IPR047043">
    <property type="entry name" value="BipA_III"/>
</dbReference>
<dbReference type="NCBIfam" id="TIGR00231">
    <property type="entry name" value="small_GTP"/>
    <property type="match status" value="1"/>
</dbReference>
<dbReference type="FunFam" id="3.30.70.240:FF:000002">
    <property type="entry name" value="GTP-binding protein TypA"/>
    <property type="match status" value="1"/>
</dbReference>
<dbReference type="GO" id="GO:0019843">
    <property type="term" value="F:rRNA binding"/>
    <property type="evidence" value="ECO:0007669"/>
    <property type="project" value="UniProtKB-KW"/>
</dbReference>
<dbReference type="InterPro" id="IPR047041">
    <property type="entry name" value="BipA_GTP-bd_dom"/>
</dbReference>
<name>A0A367ZT54_9BACT</name>
<dbReference type="Pfam" id="PF00679">
    <property type="entry name" value="EFG_C"/>
    <property type="match status" value="1"/>
</dbReference>
<keyword evidence="2" id="KW-0963">Cytoplasm</keyword>
<dbReference type="Gene3D" id="3.30.70.870">
    <property type="entry name" value="Elongation Factor G (Translational Gtpase), domain 3"/>
    <property type="match status" value="1"/>
</dbReference>
<dbReference type="CDD" id="cd01891">
    <property type="entry name" value="TypA_BipA"/>
    <property type="match status" value="1"/>
</dbReference>
<keyword evidence="2" id="KW-0694">RNA-binding</keyword>
<dbReference type="Pfam" id="PF21018">
    <property type="entry name" value="BipA_C"/>
    <property type="match status" value="1"/>
</dbReference>
<dbReference type="InterPro" id="IPR047042">
    <property type="entry name" value="BipA_II"/>
</dbReference>
<dbReference type="InterPro" id="IPR027417">
    <property type="entry name" value="P-loop_NTPase"/>
</dbReference>
<dbReference type="CDD" id="cd03691">
    <property type="entry name" value="BipA_TypA_II"/>
    <property type="match status" value="1"/>
</dbReference>
<dbReference type="GO" id="GO:0000027">
    <property type="term" value="P:ribosomal large subunit assembly"/>
    <property type="evidence" value="ECO:0007669"/>
    <property type="project" value="UniProtKB-UniRule"/>
</dbReference>
<dbReference type="GO" id="GO:0005525">
    <property type="term" value="F:GTP binding"/>
    <property type="evidence" value="ECO:0007669"/>
    <property type="project" value="UniProtKB-UniRule"/>
</dbReference>
<dbReference type="GO" id="GO:0005829">
    <property type="term" value="C:cytosol"/>
    <property type="evidence" value="ECO:0007669"/>
    <property type="project" value="TreeGrafter"/>
</dbReference>
<keyword evidence="2" id="KW-0690">Ribosome biogenesis</keyword>
<dbReference type="InterPro" id="IPR048876">
    <property type="entry name" value="BipA_C"/>
</dbReference>
<keyword evidence="1 2" id="KW-0342">GTP-binding</keyword>
<dbReference type="SMART" id="SM00838">
    <property type="entry name" value="EFG_C"/>
    <property type="match status" value="1"/>
</dbReference>
<dbReference type="EMBL" id="QOQW01000002">
    <property type="protein sequence ID" value="RCK81324.1"/>
    <property type="molecule type" value="Genomic_DNA"/>
</dbReference>
<dbReference type="PROSITE" id="PS51722">
    <property type="entry name" value="G_TR_2"/>
    <property type="match status" value="1"/>
</dbReference>
<evidence type="ECO:0000256" key="2">
    <source>
        <dbReference type="HAMAP-Rule" id="MF_00849"/>
    </source>
</evidence>
<feature type="binding site" evidence="2">
    <location>
        <begin position="138"/>
        <end position="141"/>
    </location>
    <ligand>
        <name>GTP</name>
        <dbReference type="ChEBI" id="CHEBI:37565"/>
    </ligand>
</feature>
<sequence length="607" mass="66465">MPAVAFQSRYEPARIRNVAIIAHVDHGKTTLVDAMIRQSGLFRENQQIAERFLDSNDLERERGITILAKNMSLEYKGTKINLIDTPGHVDFGGEVERVLQMANGCLLVVDAFEGPMPQTRFVLKKALAAGLKPIVVINKIDRPDARPTAVVDEVLDLLIDVGAGDEALDFPMLFASGREGFACLRLEDPRDSILPLLEAIIAHVPPPPGALEGPARLLVTSLDYNDYVGRIAIGRVFQGVFKAKDPVFLLRDGSPPRPSRISQVFTFQGIRRVETESVGAGDVVALAGLTDVAIGDTVSSEESGALPMIPIDQPVISMLVAPNQSPMAGREGRFLTARQIQARLAKELETNVAMRVEPTATPETVKVSGRGELHLGILLETMRREGFELQVSKPQAILLTAEDGTLLEPIEELTIDLPEAYVGAVMEVLGPRRALLEASKKLPDGGIRLLFSAPARGLLGFRSALLTITNGTGVMNQCFKGYEPYRGEIAGRRNGVMVAMEAGTSTQYAIENLVERGVLFYGPGEPIYVGLVVGERPVAGDMYVNIVRQKHLTNVRSSTREELERIAPPRRMTLDQALEYVAEDEWLEITPSAVRLRKREVAYKRRG</sequence>
<dbReference type="Pfam" id="PF00009">
    <property type="entry name" value="GTP_EFTU"/>
    <property type="match status" value="1"/>
</dbReference>
<dbReference type="PANTHER" id="PTHR42908">
    <property type="entry name" value="TRANSLATION ELONGATION FACTOR-RELATED"/>
    <property type="match status" value="1"/>
</dbReference>
<dbReference type="GO" id="GO:0043022">
    <property type="term" value="F:ribosome binding"/>
    <property type="evidence" value="ECO:0007669"/>
    <property type="project" value="UniProtKB-UniRule"/>
</dbReference>
<dbReference type="Gene3D" id="2.40.30.10">
    <property type="entry name" value="Translation factors"/>
    <property type="match status" value="1"/>
</dbReference>
<dbReference type="GO" id="GO:1990904">
    <property type="term" value="C:ribonucleoprotein complex"/>
    <property type="evidence" value="ECO:0007669"/>
    <property type="project" value="TreeGrafter"/>
</dbReference>
<comment type="similarity">
    <text evidence="2">Belongs to the TRAFAC class translation factor GTPase superfamily. Classic translation factor GTPase family. BipA subfamily.</text>
</comment>
<comment type="subunit">
    <text evidence="2">Monomer.</text>
</comment>
<dbReference type="SUPFAM" id="SSF52540">
    <property type="entry name" value="P-loop containing nucleoside triphosphate hydrolases"/>
    <property type="match status" value="1"/>
</dbReference>
<dbReference type="CDD" id="cd16263">
    <property type="entry name" value="BipA_III"/>
    <property type="match status" value="1"/>
</dbReference>
<dbReference type="InterPro" id="IPR042116">
    <property type="entry name" value="TypA/BipA_C"/>
</dbReference>
<dbReference type="InterPro" id="IPR000795">
    <property type="entry name" value="T_Tr_GTP-bd_dom"/>
</dbReference>
<dbReference type="CDD" id="cd03710">
    <property type="entry name" value="BipA_TypA_C"/>
    <property type="match status" value="1"/>
</dbReference>
<dbReference type="GO" id="GO:0003924">
    <property type="term" value="F:GTPase activity"/>
    <property type="evidence" value="ECO:0007669"/>
    <property type="project" value="UniProtKB-UniRule"/>
</dbReference>
<protein>
    <recommendedName>
        <fullName evidence="2">Large ribosomal subunit assembly factor BipA</fullName>
        <ecNumber evidence="2">3.6.5.-</ecNumber>
    </recommendedName>
    <alternativeName>
        <fullName evidence="2">GTP-binding protein BipA</fullName>
    </alternativeName>
</protein>
<dbReference type="Gene3D" id="2.40.50.250">
    <property type="entry name" value="bipa protein"/>
    <property type="match status" value="1"/>
</dbReference>
<comment type="catalytic activity">
    <reaction evidence="2">
        <text>GTP + H2O = GDP + phosphate + H(+)</text>
        <dbReference type="Rhea" id="RHEA:19669"/>
        <dbReference type="ChEBI" id="CHEBI:15377"/>
        <dbReference type="ChEBI" id="CHEBI:15378"/>
        <dbReference type="ChEBI" id="CHEBI:37565"/>
        <dbReference type="ChEBI" id="CHEBI:43474"/>
        <dbReference type="ChEBI" id="CHEBI:58189"/>
    </reaction>
</comment>
<dbReference type="FunFam" id="3.40.50.300:FF:000055">
    <property type="entry name" value="GTP-binding protein TypA"/>
    <property type="match status" value="1"/>
</dbReference>
<dbReference type="InterPro" id="IPR035651">
    <property type="entry name" value="BipA_V"/>
</dbReference>
<dbReference type="InterPro" id="IPR035647">
    <property type="entry name" value="EFG_III/V"/>
</dbReference>
<dbReference type="NCBIfam" id="TIGR01394">
    <property type="entry name" value="TypA_BipA"/>
    <property type="match status" value="1"/>
</dbReference>
<dbReference type="InterPro" id="IPR005225">
    <property type="entry name" value="Small_GTP-bd"/>
</dbReference>
<dbReference type="SUPFAM" id="SSF50447">
    <property type="entry name" value="Translation proteins"/>
    <property type="match status" value="1"/>
</dbReference>
<organism evidence="4 5">
    <name type="scientific">Candidatus Ozemobacter sibiricus</name>
    <dbReference type="NCBI Taxonomy" id="2268124"/>
    <lineage>
        <taxon>Bacteria</taxon>
        <taxon>Candidatus Ozemobacteria</taxon>
        <taxon>Candidatus Ozemobacterales</taxon>
        <taxon>Candidatus Ozemobacteraceae</taxon>
        <taxon>Candidatus Ozemobacter</taxon>
    </lineage>
</organism>
<dbReference type="AlphaFoldDB" id="A0A367ZT54"/>
<gene>
    <name evidence="2" type="primary">bipA</name>
    <name evidence="4" type="ORF">OZSIB_2193</name>
</gene>
<feature type="binding site" evidence="2">
    <location>
        <begin position="25"/>
        <end position="30"/>
    </location>
    <ligand>
        <name>GTP</name>
        <dbReference type="ChEBI" id="CHEBI:37565"/>
    </ligand>
</feature>
<evidence type="ECO:0000313" key="5">
    <source>
        <dbReference type="Proteomes" id="UP000252355"/>
    </source>
</evidence>
<dbReference type="Gene3D" id="3.40.50.300">
    <property type="entry name" value="P-loop containing nucleotide triphosphate hydrolases"/>
    <property type="match status" value="1"/>
</dbReference>
<proteinExistence type="inferred from homology"/>
<dbReference type="SUPFAM" id="SSF54980">
    <property type="entry name" value="EF-G C-terminal domain-like"/>
    <property type="match status" value="2"/>
</dbReference>
<feature type="domain" description="Tr-type G" evidence="3">
    <location>
        <begin position="13"/>
        <end position="208"/>
    </location>
</feature>
<reference evidence="4 5" key="1">
    <citation type="submission" date="2018-05" db="EMBL/GenBank/DDBJ databases">
        <title>A metagenomic window into the 2 km-deep terrestrial subsurface aquifer revealed taxonomically and functionally diverse microbial community comprising novel uncultured bacterial lineages.</title>
        <authorList>
            <person name="Kadnikov V.V."/>
            <person name="Mardanov A.V."/>
            <person name="Beletsky A.V."/>
            <person name="Banks D."/>
            <person name="Pimenov N.V."/>
            <person name="Frank Y.A."/>
            <person name="Karnachuk O.V."/>
            <person name="Ravin N.V."/>
        </authorList>
    </citation>
    <scope>NUCLEOTIDE SEQUENCE [LARGE SCALE GENOMIC DNA]</scope>
    <source>
        <strain evidence="4">BY5</strain>
    </source>
</reference>
<evidence type="ECO:0000259" key="3">
    <source>
        <dbReference type="PROSITE" id="PS51722"/>
    </source>
</evidence>
<keyword evidence="2" id="KW-0378">Hydrolase</keyword>
<dbReference type="PANTHER" id="PTHR42908:SF8">
    <property type="entry name" value="TR-TYPE G DOMAIN-CONTAINING PROTEIN"/>
    <property type="match status" value="1"/>
</dbReference>
<keyword evidence="2" id="KW-0699">rRNA-binding</keyword>
<comment type="subcellular location">
    <subcellularLocation>
        <location evidence="2">Cytoplasm</location>
    </subcellularLocation>
    <text evidence="2">Binds to ribosomes.</text>
</comment>
<dbReference type="FunFam" id="3.30.70.870:FF:000003">
    <property type="entry name" value="GTP-binding protein TypA"/>
    <property type="match status" value="1"/>
</dbReference>
<dbReference type="Proteomes" id="UP000252355">
    <property type="component" value="Unassembled WGS sequence"/>
</dbReference>
<dbReference type="PRINTS" id="PR00315">
    <property type="entry name" value="ELONGATNFCT"/>
</dbReference>
<evidence type="ECO:0000256" key="1">
    <source>
        <dbReference type="ARBA" id="ARBA00023134"/>
    </source>
</evidence>
<dbReference type="Gene3D" id="3.30.70.240">
    <property type="match status" value="1"/>
</dbReference>
<dbReference type="InterPro" id="IPR031157">
    <property type="entry name" value="G_TR_CS"/>
</dbReference>